<dbReference type="AlphaFoldDB" id="A0A845QPQ0"/>
<keyword evidence="3" id="KW-1003">Cell membrane</keyword>
<keyword evidence="5 7" id="KW-1133">Transmembrane helix</keyword>
<dbReference type="Pfam" id="PF02417">
    <property type="entry name" value="Chromate_transp"/>
    <property type="match status" value="1"/>
</dbReference>
<dbReference type="GO" id="GO:0005886">
    <property type="term" value="C:plasma membrane"/>
    <property type="evidence" value="ECO:0007669"/>
    <property type="project" value="UniProtKB-SubCell"/>
</dbReference>
<feature type="transmembrane region" description="Helical" evidence="7">
    <location>
        <begin position="82"/>
        <end position="108"/>
    </location>
</feature>
<evidence type="ECO:0000256" key="6">
    <source>
        <dbReference type="ARBA" id="ARBA00023136"/>
    </source>
</evidence>
<dbReference type="EMBL" id="QXWK01000031">
    <property type="protein sequence ID" value="NBH62687.1"/>
    <property type="molecule type" value="Genomic_DNA"/>
</dbReference>
<keyword evidence="6 7" id="KW-0472">Membrane</keyword>
<organism evidence="8 9">
    <name type="scientific">Anaerotruncus colihominis</name>
    <dbReference type="NCBI Taxonomy" id="169435"/>
    <lineage>
        <taxon>Bacteria</taxon>
        <taxon>Bacillati</taxon>
        <taxon>Bacillota</taxon>
        <taxon>Clostridia</taxon>
        <taxon>Eubacteriales</taxon>
        <taxon>Oscillospiraceae</taxon>
        <taxon>Anaerotruncus</taxon>
    </lineage>
</organism>
<evidence type="ECO:0000256" key="7">
    <source>
        <dbReference type="SAM" id="Phobius"/>
    </source>
</evidence>
<feature type="transmembrane region" description="Helical" evidence="7">
    <location>
        <begin position="115"/>
        <end position="135"/>
    </location>
</feature>
<reference evidence="8 9" key="1">
    <citation type="submission" date="2018-08" db="EMBL/GenBank/DDBJ databases">
        <title>Murine metabolic-syndrome-specific gut microbial biobank.</title>
        <authorList>
            <person name="Liu C."/>
        </authorList>
    </citation>
    <scope>NUCLEOTIDE SEQUENCE [LARGE SCALE GENOMIC DNA]</scope>
    <source>
        <strain evidence="8 9">28</strain>
    </source>
</reference>
<evidence type="ECO:0000313" key="8">
    <source>
        <dbReference type="EMBL" id="NBH62687.1"/>
    </source>
</evidence>
<feature type="transmembrane region" description="Helical" evidence="7">
    <location>
        <begin position="20"/>
        <end position="41"/>
    </location>
</feature>
<evidence type="ECO:0000256" key="1">
    <source>
        <dbReference type="ARBA" id="ARBA00004651"/>
    </source>
</evidence>
<evidence type="ECO:0000256" key="3">
    <source>
        <dbReference type="ARBA" id="ARBA00022475"/>
    </source>
</evidence>
<gene>
    <name evidence="8" type="ORF">D0435_13610</name>
</gene>
<evidence type="ECO:0000256" key="2">
    <source>
        <dbReference type="ARBA" id="ARBA00005262"/>
    </source>
</evidence>
<feature type="transmembrane region" description="Helical" evidence="7">
    <location>
        <begin position="147"/>
        <end position="180"/>
    </location>
</feature>
<proteinExistence type="inferred from homology"/>
<name>A0A845QPQ0_9FIRM</name>
<dbReference type="PANTHER" id="PTHR43663:SF1">
    <property type="entry name" value="CHROMATE TRANSPORTER"/>
    <property type="match status" value="1"/>
</dbReference>
<comment type="subcellular location">
    <subcellularLocation>
        <location evidence="1">Cell membrane</location>
        <topology evidence="1">Multi-pass membrane protein</topology>
    </subcellularLocation>
</comment>
<evidence type="ECO:0000256" key="5">
    <source>
        <dbReference type="ARBA" id="ARBA00022989"/>
    </source>
</evidence>
<evidence type="ECO:0000313" key="9">
    <source>
        <dbReference type="Proteomes" id="UP000446866"/>
    </source>
</evidence>
<dbReference type="RefSeq" id="WP_160202974.1">
    <property type="nucleotide sequence ID" value="NZ_QXWK01000031.1"/>
</dbReference>
<dbReference type="InterPro" id="IPR052518">
    <property type="entry name" value="CHR_Transporter"/>
</dbReference>
<protein>
    <submittedName>
        <fullName evidence="8">Chromate transporter</fullName>
    </submittedName>
</protein>
<dbReference type="GO" id="GO:0015109">
    <property type="term" value="F:chromate transmembrane transporter activity"/>
    <property type="evidence" value="ECO:0007669"/>
    <property type="project" value="InterPro"/>
</dbReference>
<dbReference type="Proteomes" id="UP000446866">
    <property type="component" value="Unassembled WGS sequence"/>
</dbReference>
<feature type="transmembrane region" description="Helical" evidence="7">
    <location>
        <begin position="53"/>
        <end position="76"/>
    </location>
</feature>
<comment type="similarity">
    <text evidence="2">Belongs to the chromate ion transporter (CHR) (TC 2.A.51) family.</text>
</comment>
<keyword evidence="4 7" id="KW-0812">Transmembrane</keyword>
<keyword evidence="9" id="KW-1185">Reference proteome</keyword>
<evidence type="ECO:0000256" key="4">
    <source>
        <dbReference type="ARBA" id="ARBA00022692"/>
    </source>
</evidence>
<accession>A0A845QPQ0</accession>
<dbReference type="InterPro" id="IPR003370">
    <property type="entry name" value="Chromate_transpt"/>
</dbReference>
<comment type="caution">
    <text evidence="8">The sequence shown here is derived from an EMBL/GenBank/DDBJ whole genome shotgun (WGS) entry which is preliminary data.</text>
</comment>
<dbReference type="PANTHER" id="PTHR43663">
    <property type="entry name" value="CHROMATE TRANSPORT PROTEIN-RELATED"/>
    <property type="match status" value="1"/>
</dbReference>
<sequence length="196" mass="20575">MGKTSGVKENIYFQLFWSFFKLGLFTIGGGMAMIPLIQGIVVDEKHWMTEEEAVDCIAVSQGLPGVIAINMATYIGHQKKGIGGALAATVGVILPSFIIIIAIVKLLAGIGDSSYVQGALVGIKAAATGLIAFSAYKLGKQVLKNPFQWILALASFGLIAGLSVSAVWAIIGGIIFGLIYTKVTEKRNKQDGGGEA</sequence>